<accession>A0ABP0WPI1</accession>
<reference evidence="1 2" key="1">
    <citation type="submission" date="2024-02" db="EMBL/GenBank/DDBJ databases">
        <authorList>
            <consortium name="ELIXIR-Norway"/>
            <consortium name="Elixir Norway"/>
        </authorList>
    </citation>
    <scope>NUCLEOTIDE SEQUENCE [LARGE SCALE GENOMIC DNA]</scope>
</reference>
<gene>
    <name evidence="1" type="ORF">CSSPJE1EN1_LOCUS14254</name>
</gene>
<dbReference type="EMBL" id="OZ020097">
    <property type="protein sequence ID" value="CAK9268776.1"/>
    <property type="molecule type" value="Genomic_DNA"/>
</dbReference>
<keyword evidence="2" id="KW-1185">Reference proteome</keyword>
<name>A0ABP0WPI1_9BRYO</name>
<evidence type="ECO:0000313" key="2">
    <source>
        <dbReference type="Proteomes" id="UP001497444"/>
    </source>
</evidence>
<proteinExistence type="predicted"/>
<organism evidence="1 2">
    <name type="scientific">Sphagnum jensenii</name>
    <dbReference type="NCBI Taxonomy" id="128206"/>
    <lineage>
        <taxon>Eukaryota</taxon>
        <taxon>Viridiplantae</taxon>
        <taxon>Streptophyta</taxon>
        <taxon>Embryophyta</taxon>
        <taxon>Bryophyta</taxon>
        <taxon>Sphagnophytina</taxon>
        <taxon>Sphagnopsida</taxon>
        <taxon>Sphagnales</taxon>
        <taxon>Sphagnaceae</taxon>
        <taxon>Sphagnum</taxon>
    </lineage>
</organism>
<protein>
    <submittedName>
        <fullName evidence="1">Uncharacterized protein</fullName>
    </submittedName>
</protein>
<evidence type="ECO:0000313" key="1">
    <source>
        <dbReference type="EMBL" id="CAK9268776.1"/>
    </source>
</evidence>
<sequence length="129" mass="14707">MWFAKLTAHLQPRIEPVTVDGVDDKKVTIAANSDEIGPVKALVLDQLKEKYFFKPLHVVPAYLDPLQKNRLLDYGFTQELIDHGLLYFKDIMRKVGPPKQMAVSKSGDKRPLPAKKNRAKKLCLCPRRP</sequence>
<dbReference type="Proteomes" id="UP001497444">
    <property type="component" value="Chromosome 2"/>
</dbReference>